<evidence type="ECO:0000259" key="2">
    <source>
        <dbReference type="PROSITE" id="PS50222"/>
    </source>
</evidence>
<evidence type="ECO:0000313" key="3">
    <source>
        <dbReference type="EMBL" id="CRZ12815.1"/>
    </source>
</evidence>
<accession>A0A0H5RF56</accession>
<dbReference type="InterPro" id="IPR002048">
    <property type="entry name" value="EF_hand_dom"/>
</dbReference>
<dbReference type="GO" id="GO:0005509">
    <property type="term" value="F:calcium ion binding"/>
    <property type="evidence" value="ECO:0007669"/>
    <property type="project" value="InterPro"/>
</dbReference>
<name>A0A0H5RF56_9EUKA</name>
<sequence>VSLAVHVLNGSARCSFRSDHLEMWSLDPDREAELLANEVFSRLDLNGDGTLSVEELSSALAALGLSESQCTDQCRKIMRKSTMDRAAFVKFCRKRIRIMHKLFEEIDTKNTQSISYASIRQALRRVGLEADQEKIHRLIDMVD</sequence>
<protein>
    <recommendedName>
        <fullName evidence="2">EF-hand domain-containing protein</fullName>
    </recommendedName>
</protein>
<dbReference type="PROSITE" id="PS50222">
    <property type="entry name" value="EF_HAND_2"/>
    <property type="match status" value="2"/>
</dbReference>
<dbReference type="PROSITE" id="PS00018">
    <property type="entry name" value="EF_HAND_1"/>
    <property type="match status" value="1"/>
</dbReference>
<dbReference type="SMART" id="SM00054">
    <property type="entry name" value="EFh"/>
    <property type="match status" value="2"/>
</dbReference>
<feature type="non-terminal residue" evidence="3">
    <location>
        <position position="143"/>
    </location>
</feature>
<proteinExistence type="predicted"/>
<dbReference type="InterPro" id="IPR011992">
    <property type="entry name" value="EF-hand-dom_pair"/>
</dbReference>
<dbReference type="Pfam" id="PF13202">
    <property type="entry name" value="EF-hand_5"/>
    <property type="match status" value="1"/>
</dbReference>
<dbReference type="AlphaFoldDB" id="A0A0H5RF56"/>
<dbReference type="Gene3D" id="1.10.238.10">
    <property type="entry name" value="EF-hand"/>
    <property type="match status" value="2"/>
</dbReference>
<keyword evidence="1" id="KW-0106">Calcium</keyword>
<dbReference type="EMBL" id="HACM01012373">
    <property type="protein sequence ID" value="CRZ12815.1"/>
    <property type="molecule type" value="Transcribed_RNA"/>
</dbReference>
<dbReference type="SUPFAM" id="SSF47473">
    <property type="entry name" value="EF-hand"/>
    <property type="match status" value="1"/>
</dbReference>
<feature type="non-terminal residue" evidence="3">
    <location>
        <position position="1"/>
    </location>
</feature>
<evidence type="ECO:0000256" key="1">
    <source>
        <dbReference type="ARBA" id="ARBA00022837"/>
    </source>
</evidence>
<reference evidence="3" key="1">
    <citation type="submission" date="2015-04" db="EMBL/GenBank/DDBJ databases">
        <title>The genome sequence of the plant pathogenic Rhizarian Plasmodiophora brassicae reveals insights in its biotrophic life cycle and the origin of chitin synthesis.</title>
        <authorList>
            <person name="Schwelm A."/>
            <person name="Fogelqvist J."/>
            <person name="Knaust A."/>
            <person name="Julke S."/>
            <person name="Lilja T."/>
            <person name="Dhandapani V."/>
            <person name="Bonilla-Rosso G."/>
            <person name="Karlsson M."/>
            <person name="Shevchenko A."/>
            <person name="Choi S.R."/>
            <person name="Kim H.G."/>
            <person name="Park J.Y."/>
            <person name="Lim Y.P."/>
            <person name="Ludwig-Muller J."/>
            <person name="Dixelius C."/>
        </authorList>
    </citation>
    <scope>NUCLEOTIDE SEQUENCE</scope>
    <source>
        <tissue evidence="3">Potato root galls</tissue>
    </source>
</reference>
<organism evidence="3">
    <name type="scientific">Spongospora subterranea</name>
    <dbReference type="NCBI Taxonomy" id="70186"/>
    <lineage>
        <taxon>Eukaryota</taxon>
        <taxon>Sar</taxon>
        <taxon>Rhizaria</taxon>
        <taxon>Endomyxa</taxon>
        <taxon>Phytomyxea</taxon>
        <taxon>Plasmodiophorida</taxon>
        <taxon>Plasmodiophoridae</taxon>
        <taxon>Spongospora</taxon>
    </lineage>
</organism>
<dbReference type="InterPro" id="IPR018247">
    <property type="entry name" value="EF_Hand_1_Ca_BS"/>
</dbReference>
<feature type="domain" description="EF-hand" evidence="2">
    <location>
        <begin position="31"/>
        <end position="66"/>
    </location>
</feature>
<feature type="domain" description="EF-hand" evidence="2">
    <location>
        <begin position="94"/>
        <end position="129"/>
    </location>
</feature>